<dbReference type="Proteomes" id="UP000660265">
    <property type="component" value="Unassembled WGS sequence"/>
</dbReference>
<dbReference type="RefSeq" id="WP_189108901.1">
    <property type="nucleotide sequence ID" value="NZ_BMMV01000012.1"/>
</dbReference>
<gene>
    <name evidence="2" type="ORF">GCM10011583_40520</name>
</gene>
<organism evidence="2 3">
    <name type="scientific">Streptomyces camponoticapitis</name>
    <dbReference type="NCBI Taxonomy" id="1616125"/>
    <lineage>
        <taxon>Bacteria</taxon>
        <taxon>Bacillati</taxon>
        <taxon>Actinomycetota</taxon>
        <taxon>Actinomycetes</taxon>
        <taxon>Kitasatosporales</taxon>
        <taxon>Streptomycetaceae</taxon>
        <taxon>Streptomyces</taxon>
    </lineage>
</organism>
<keyword evidence="3" id="KW-1185">Reference proteome</keyword>
<feature type="compositionally biased region" description="Basic and acidic residues" evidence="1">
    <location>
        <begin position="16"/>
        <end position="26"/>
    </location>
</feature>
<evidence type="ECO:0000313" key="3">
    <source>
        <dbReference type="Proteomes" id="UP000660265"/>
    </source>
</evidence>
<dbReference type="EMBL" id="BMMV01000012">
    <property type="protein sequence ID" value="GGK04678.1"/>
    <property type="molecule type" value="Genomic_DNA"/>
</dbReference>
<evidence type="ECO:0000256" key="1">
    <source>
        <dbReference type="SAM" id="MobiDB-lite"/>
    </source>
</evidence>
<proteinExistence type="predicted"/>
<sequence>MGPNQRFKNELDTLIDRQLLPEDREVAPGPDGPSTSYSSRSAHLPAGPRGAGPETQNGRYD</sequence>
<accession>A0ABQ2EB50</accession>
<protein>
    <submittedName>
        <fullName evidence="2">Uncharacterized protein</fullName>
    </submittedName>
</protein>
<name>A0ABQ2EB50_9ACTN</name>
<feature type="region of interest" description="Disordered" evidence="1">
    <location>
        <begin position="16"/>
        <end position="61"/>
    </location>
</feature>
<comment type="caution">
    <text evidence="2">The sequence shown here is derived from an EMBL/GenBank/DDBJ whole genome shotgun (WGS) entry which is preliminary data.</text>
</comment>
<reference evidence="3" key="1">
    <citation type="journal article" date="2019" name="Int. J. Syst. Evol. Microbiol.">
        <title>The Global Catalogue of Microorganisms (GCM) 10K type strain sequencing project: providing services to taxonomists for standard genome sequencing and annotation.</title>
        <authorList>
            <consortium name="The Broad Institute Genomics Platform"/>
            <consortium name="The Broad Institute Genome Sequencing Center for Infectious Disease"/>
            <person name="Wu L."/>
            <person name="Ma J."/>
        </authorList>
    </citation>
    <scope>NUCLEOTIDE SEQUENCE [LARGE SCALE GENOMIC DNA]</scope>
    <source>
        <strain evidence="3">CGMCC 4.7275</strain>
    </source>
</reference>
<evidence type="ECO:0000313" key="2">
    <source>
        <dbReference type="EMBL" id="GGK04678.1"/>
    </source>
</evidence>